<evidence type="ECO:0000256" key="9">
    <source>
        <dbReference type="ARBA" id="ARBA00024350"/>
    </source>
</evidence>
<evidence type="ECO:0000313" key="16">
    <source>
        <dbReference type="Proteomes" id="UP000235965"/>
    </source>
</evidence>
<feature type="domain" description="Helicase C-terminal" evidence="14">
    <location>
        <begin position="108"/>
        <end position="268"/>
    </location>
</feature>
<dbReference type="InterPro" id="IPR050079">
    <property type="entry name" value="DEAD_box_RNA_helicase"/>
</dbReference>
<dbReference type="EMBL" id="NEVH01017460">
    <property type="protein sequence ID" value="PNF24242.1"/>
    <property type="molecule type" value="Genomic_DNA"/>
</dbReference>
<keyword evidence="5 11" id="KW-0347">Helicase</keyword>
<dbReference type="SMART" id="SM00490">
    <property type="entry name" value="HELICc"/>
    <property type="match status" value="1"/>
</dbReference>
<dbReference type="InterPro" id="IPR001650">
    <property type="entry name" value="Helicase_C-like"/>
</dbReference>
<evidence type="ECO:0000256" key="2">
    <source>
        <dbReference type="ARBA" id="ARBA00012552"/>
    </source>
</evidence>
<proteinExistence type="inferred from homology"/>
<dbReference type="GO" id="GO:0005829">
    <property type="term" value="C:cytosol"/>
    <property type="evidence" value="ECO:0007669"/>
    <property type="project" value="TreeGrafter"/>
</dbReference>
<feature type="compositionally biased region" description="Basic residues" evidence="12">
    <location>
        <begin position="315"/>
        <end position="330"/>
    </location>
</feature>
<keyword evidence="7" id="KW-0694">RNA-binding</keyword>
<organism evidence="15 16">
    <name type="scientific">Cryptotermes secundus</name>
    <dbReference type="NCBI Taxonomy" id="105785"/>
    <lineage>
        <taxon>Eukaryota</taxon>
        <taxon>Metazoa</taxon>
        <taxon>Ecdysozoa</taxon>
        <taxon>Arthropoda</taxon>
        <taxon>Hexapoda</taxon>
        <taxon>Insecta</taxon>
        <taxon>Pterygota</taxon>
        <taxon>Neoptera</taxon>
        <taxon>Polyneoptera</taxon>
        <taxon>Dictyoptera</taxon>
        <taxon>Blattodea</taxon>
        <taxon>Blattoidea</taxon>
        <taxon>Termitoidae</taxon>
        <taxon>Kalotermitidae</taxon>
        <taxon>Cryptotermitinae</taxon>
        <taxon>Cryptotermes</taxon>
    </lineage>
</organism>
<dbReference type="OrthoDB" id="10261904at2759"/>
<dbReference type="Gene3D" id="3.40.50.300">
    <property type="entry name" value="P-loop containing nucleotide triphosphate hydrolases"/>
    <property type="match status" value="2"/>
</dbReference>
<comment type="caution">
    <text evidence="15">The sequence shown here is derived from an EMBL/GenBank/DDBJ whole genome shotgun (WGS) entry which is preliminary data.</text>
</comment>
<evidence type="ECO:0000256" key="4">
    <source>
        <dbReference type="ARBA" id="ARBA00022801"/>
    </source>
</evidence>
<name>A0A2J7Q6M9_9NEOP</name>
<keyword evidence="4 11" id="KW-0378">Hydrolase</keyword>
<dbReference type="FunFam" id="3.40.50.300:FF:000626">
    <property type="entry name" value="probable ATP-dependent RNA helicase DDX47"/>
    <property type="match status" value="1"/>
</dbReference>
<keyword evidence="6 11" id="KW-0067">ATP-binding</keyword>
<comment type="subcellular location">
    <subcellularLocation>
        <location evidence="1">Nucleus</location>
    </subcellularLocation>
</comment>
<dbReference type="InterPro" id="IPR027417">
    <property type="entry name" value="P-loop_NTPase"/>
</dbReference>
<dbReference type="EMBL" id="NEVH01017460">
    <property type="protein sequence ID" value="PNF24244.1"/>
    <property type="molecule type" value="Genomic_DNA"/>
</dbReference>
<dbReference type="PANTHER" id="PTHR47959:SF20">
    <property type="entry name" value="RNA HELICASE"/>
    <property type="match status" value="1"/>
</dbReference>
<dbReference type="GO" id="GO:0016787">
    <property type="term" value="F:hydrolase activity"/>
    <property type="evidence" value="ECO:0007669"/>
    <property type="project" value="UniProtKB-KW"/>
</dbReference>
<evidence type="ECO:0000256" key="11">
    <source>
        <dbReference type="RuleBase" id="RU000492"/>
    </source>
</evidence>
<evidence type="ECO:0000256" key="12">
    <source>
        <dbReference type="SAM" id="MobiDB-lite"/>
    </source>
</evidence>
<evidence type="ECO:0000259" key="13">
    <source>
        <dbReference type="PROSITE" id="PS51192"/>
    </source>
</evidence>
<dbReference type="InParanoid" id="A0A2J7Q6M9"/>
<dbReference type="Proteomes" id="UP000235965">
    <property type="component" value="Unassembled WGS sequence"/>
</dbReference>
<comment type="catalytic activity">
    <reaction evidence="10">
        <text>ATP + H2O = ADP + phosphate + H(+)</text>
        <dbReference type="Rhea" id="RHEA:13065"/>
        <dbReference type="ChEBI" id="CHEBI:15377"/>
        <dbReference type="ChEBI" id="CHEBI:15378"/>
        <dbReference type="ChEBI" id="CHEBI:30616"/>
        <dbReference type="ChEBI" id="CHEBI:43474"/>
        <dbReference type="ChEBI" id="CHEBI:456216"/>
        <dbReference type="EC" id="3.6.4.13"/>
    </reaction>
</comment>
<dbReference type="STRING" id="105785.A0A2J7Q6M9"/>
<dbReference type="PROSITE" id="PS00039">
    <property type="entry name" value="DEAD_ATP_HELICASE"/>
    <property type="match status" value="1"/>
</dbReference>
<evidence type="ECO:0000256" key="6">
    <source>
        <dbReference type="ARBA" id="ARBA00022840"/>
    </source>
</evidence>
<dbReference type="SUPFAM" id="SSF52540">
    <property type="entry name" value="P-loop containing nucleoside triphosphate hydrolases"/>
    <property type="match status" value="1"/>
</dbReference>
<evidence type="ECO:0000313" key="15">
    <source>
        <dbReference type="EMBL" id="PNF24243.1"/>
    </source>
</evidence>
<keyword evidence="3 11" id="KW-0547">Nucleotide-binding</keyword>
<dbReference type="CDD" id="cd18787">
    <property type="entry name" value="SF2_C_DEAD"/>
    <property type="match status" value="1"/>
</dbReference>
<evidence type="ECO:0000256" key="10">
    <source>
        <dbReference type="ARBA" id="ARBA00047984"/>
    </source>
</evidence>
<reference evidence="15 16" key="1">
    <citation type="submission" date="2017-12" db="EMBL/GenBank/DDBJ databases">
        <title>Hemimetabolous genomes reveal molecular basis of termite eusociality.</title>
        <authorList>
            <person name="Harrison M.C."/>
            <person name="Jongepier E."/>
            <person name="Robertson H.M."/>
            <person name="Arning N."/>
            <person name="Bitard-Feildel T."/>
            <person name="Chao H."/>
            <person name="Childers C.P."/>
            <person name="Dinh H."/>
            <person name="Doddapaneni H."/>
            <person name="Dugan S."/>
            <person name="Gowin J."/>
            <person name="Greiner C."/>
            <person name="Han Y."/>
            <person name="Hu H."/>
            <person name="Hughes D.S.T."/>
            <person name="Huylmans A.-K."/>
            <person name="Kemena C."/>
            <person name="Kremer L.P.M."/>
            <person name="Lee S.L."/>
            <person name="Lopez-Ezquerra A."/>
            <person name="Mallet L."/>
            <person name="Monroy-Kuhn J.M."/>
            <person name="Moser A."/>
            <person name="Murali S.C."/>
            <person name="Muzny D.M."/>
            <person name="Otani S."/>
            <person name="Piulachs M.-D."/>
            <person name="Poelchau M."/>
            <person name="Qu J."/>
            <person name="Schaub F."/>
            <person name="Wada-Katsumata A."/>
            <person name="Worley K.C."/>
            <person name="Xie Q."/>
            <person name="Ylla G."/>
            <person name="Poulsen M."/>
            <person name="Gibbs R.A."/>
            <person name="Schal C."/>
            <person name="Richards S."/>
            <person name="Belles X."/>
            <person name="Korb J."/>
            <person name="Bornberg-Bauer E."/>
        </authorList>
    </citation>
    <scope>NUCLEOTIDE SEQUENCE [LARGE SCALE GENOMIC DNA]</scope>
    <source>
        <tissue evidence="15">Whole body</tissue>
    </source>
</reference>
<dbReference type="InterPro" id="IPR014001">
    <property type="entry name" value="Helicase_ATP-bd"/>
</dbReference>
<dbReference type="InterPro" id="IPR011545">
    <property type="entry name" value="DEAD/DEAH_box_helicase_dom"/>
</dbReference>
<evidence type="ECO:0000256" key="8">
    <source>
        <dbReference type="ARBA" id="ARBA00023242"/>
    </source>
</evidence>
<accession>A0A2J7Q6M9</accession>
<dbReference type="EC" id="3.6.4.13" evidence="2"/>
<dbReference type="GO" id="GO:0005634">
    <property type="term" value="C:nucleus"/>
    <property type="evidence" value="ECO:0007669"/>
    <property type="project" value="UniProtKB-SubCell"/>
</dbReference>
<dbReference type="EMBL" id="NEVH01017460">
    <property type="protein sequence ID" value="PNF24243.1"/>
    <property type="molecule type" value="Genomic_DNA"/>
</dbReference>
<dbReference type="PROSITE" id="PS51194">
    <property type="entry name" value="HELICASE_CTER"/>
    <property type="match status" value="1"/>
</dbReference>
<dbReference type="GO" id="GO:0005524">
    <property type="term" value="F:ATP binding"/>
    <property type="evidence" value="ECO:0007669"/>
    <property type="project" value="UniProtKB-KW"/>
</dbReference>
<evidence type="ECO:0000256" key="1">
    <source>
        <dbReference type="ARBA" id="ARBA00004123"/>
    </source>
</evidence>
<evidence type="ECO:0000256" key="5">
    <source>
        <dbReference type="ARBA" id="ARBA00022806"/>
    </source>
</evidence>
<dbReference type="GO" id="GO:0003723">
    <property type="term" value="F:RNA binding"/>
    <property type="evidence" value="ECO:0007669"/>
    <property type="project" value="UniProtKB-KW"/>
</dbReference>
<sequence length="330" mass="37680">MDMMSQALTLAKKPHILIATPGRLVDHLENTKGFNLRALKFLVMDEADRILNMDFEVEVDKILKVIPRERRTFLFSATMTKKVQKLQRASLKNPVKVEVSTKYQTVEKLQQYYIFIPLKFKDVYLVHILNEMAGNSFMIFCSTCSNTVRTALMLRSLGFTAVPLHGQMSQNKRLGALTKFKAKDRSILISTDVASRGLDIPHVDVVINFDIPTHSKDYIHRVGRTARAGRAGKSITFVTQYDVELYQRIEHLIGKQLPLYKTEEEEVMVLQERVSEAQRVAKMEMKDIEARTFGKGKRKKGGGEDDDDNADSQGVRKRLKGNKKVKTCKK</sequence>
<evidence type="ECO:0000259" key="14">
    <source>
        <dbReference type="PROSITE" id="PS51194"/>
    </source>
</evidence>
<feature type="region of interest" description="Disordered" evidence="12">
    <location>
        <begin position="291"/>
        <end position="330"/>
    </location>
</feature>
<evidence type="ECO:0000256" key="7">
    <source>
        <dbReference type="ARBA" id="ARBA00022884"/>
    </source>
</evidence>
<dbReference type="Pfam" id="PF00270">
    <property type="entry name" value="DEAD"/>
    <property type="match status" value="1"/>
</dbReference>
<keyword evidence="8" id="KW-0539">Nucleus</keyword>
<feature type="domain" description="Helicase ATP-binding" evidence="13">
    <location>
        <begin position="1"/>
        <end position="97"/>
    </location>
</feature>
<gene>
    <name evidence="15" type="primary">Ddx47_2</name>
    <name evidence="15" type="ORF">B7P43_G15004</name>
</gene>
<comment type="similarity">
    <text evidence="9">Belongs to the DEAD box helicase family. DDX47/RRP3 subfamily.</text>
</comment>
<dbReference type="GO" id="GO:0003724">
    <property type="term" value="F:RNA helicase activity"/>
    <property type="evidence" value="ECO:0007669"/>
    <property type="project" value="UniProtKB-EC"/>
</dbReference>
<dbReference type="AlphaFoldDB" id="A0A2J7Q6M9"/>
<dbReference type="PANTHER" id="PTHR47959">
    <property type="entry name" value="ATP-DEPENDENT RNA HELICASE RHLE-RELATED"/>
    <property type="match status" value="1"/>
</dbReference>
<dbReference type="PROSITE" id="PS51192">
    <property type="entry name" value="HELICASE_ATP_BIND_1"/>
    <property type="match status" value="1"/>
</dbReference>
<protein>
    <recommendedName>
        <fullName evidence="2">RNA helicase</fullName>
        <ecNumber evidence="2">3.6.4.13</ecNumber>
    </recommendedName>
</protein>
<evidence type="ECO:0000256" key="3">
    <source>
        <dbReference type="ARBA" id="ARBA00022741"/>
    </source>
</evidence>
<dbReference type="Pfam" id="PF00271">
    <property type="entry name" value="Helicase_C"/>
    <property type="match status" value="1"/>
</dbReference>
<dbReference type="InterPro" id="IPR000629">
    <property type="entry name" value="RNA-helicase_DEAD-box_CS"/>
</dbReference>
<dbReference type="FunCoup" id="A0A2J7Q6M9">
    <property type="interactions" value="2230"/>
</dbReference>
<keyword evidence="16" id="KW-1185">Reference proteome</keyword>